<keyword evidence="8 9" id="KW-0949">S-adenosyl-L-methionine</keyword>
<evidence type="ECO:0000256" key="5">
    <source>
        <dbReference type="ARBA" id="ARBA00022490"/>
    </source>
</evidence>
<evidence type="ECO:0000256" key="8">
    <source>
        <dbReference type="ARBA" id="ARBA00022691"/>
    </source>
</evidence>
<evidence type="ECO:0000313" key="11">
    <source>
        <dbReference type="Proteomes" id="UP001501294"/>
    </source>
</evidence>
<sequence>MDYDFWDNCWARPTQPFHLTAPHHFLVNYFSRHVAQHSRALLPLCGKTQDLNFLAQQGVSAIGVEFNPVAVESFFSDSGIQPQVIKSGTSTRYRSERIDVWCGDFFELSKEDLGEFAIIFDRAALVALPDDLRPSYAQHLASFLSPGGNILLVTMDYDIEEMSGPPFFVSKQELQQLFPQASIQELDRISILDSHPRWRELELSRLDEVLYEIHIN</sequence>
<dbReference type="NCBIfam" id="TIGR03840">
    <property type="entry name" value="TMPT_Se_Te"/>
    <property type="match status" value="1"/>
</dbReference>
<comment type="subcellular location">
    <subcellularLocation>
        <location evidence="2 9">Cytoplasm</location>
    </subcellularLocation>
</comment>
<evidence type="ECO:0000256" key="7">
    <source>
        <dbReference type="ARBA" id="ARBA00022679"/>
    </source>
</evidence>
<evidence type="ECO:0000256" key="1">
    <source>
        <dbReference type="ARBA" id="ARBA00000903"/>
    </source>
</evidence>
<dbReference type="NCBIfam" id="NF009732">
    <property type="entry name" value="PRK13255.1"/>
    <property type="match status" value="1"/>
</dbReference>
<feature type="binding site" evidence="9">
    <location>
        <position position="44"/>
    </location>
    <ligand>
        <name>S-adenosyl-L-methionine</name>
        <dbReference type="ChEBI" id="CHEBI:59789"/>
    </ligand>
</feature>
<keyword evidence="5 9" id="KW-0963">Cytoplasm</keyword>
<dbReference type="RefSeq" id="WP_223577525.1">
    <property type="nucleotide sequence ID" value="NZ_BAABFU010000001.1"/>
</dbReference>
<dbReference type="PIRSF" id="PIRSF023956">
    <property type="entry name" value="Thiopurine_S-methyltransferase"/>
    <property type="match status" value="1"/>
</dbReference>
<dbReference type="Proteomes" id="UP001501294">
    <property type="component" value="Unassembled WGS sequence"/>
</dbReference>
<dbReference type="PANTHER" id="PTHR10259">
    <property type="entry name" value="THIOPURINE S-METHYLTRANSFERASE"/>
    <property type="match status" value="1"/>
</dbReference>
<comment type="caution">
    <text evidence="10">The sequence shown here is derived from an EMBL/GenBank/DDBJ whole genome shotgun (WGS) entry which is preliminary data.</text>
</comment>
<dbReference type="EC" id="2.1.1.67" evidence="4 9"/>
<feature type="binding site" evidence="9">
    <location>
        <position position="10"/>
    </location>
    <ligand>
        <name>S-adenosyl-L-methionine</name>
        <dbReference type="ChEBI" id="CHEBI:59789"/>
    </ligand>
</feature>
<evidence type="ECO:0000256" key="6">
    <source>
        <dbReference type="ARBA" id="ARBA00022603"/>
    </source>
</evidence>
<dbReference type="InterPro" id="IPR008854">
    <property type="entry name" value="TPMT"/>
</dbReference>
<evidence type="ECO:0000256" key="4">
    <source>
        <dbReference type="ARBA" id="ARBA00011905"/>
    </source>
</evidence>
<name>A0ABP8HR49_9GAMM</name>
<evidence type="ECO:0000256" key="2">
    <source>
        <dbReference type="ARBA" id="ARBA00004496"/>
    </source>
</evidence>
<dbReference type="Pfam" id="PF05724">
    <property type="entry name" value="TPMT"/>
    <property type="match status" value="1"/>
</dbReference>
<keyword evidence="7 9" id="KW-0808">Transferase</keyword>
<comment type="catalytic activity">
    <reaction evidence="1 9">
        <text>S-adenosyl-L-methionine + a thiopurine = S-adenosyl-L-homocysteine + a thiopurine S-methylether.</text>
        <dbReference type="EC" id="2.1.1.67"/>
    </reaction>
</comment>
<dbReference type="InterPro" id="IPR022474">
    <property type="entry name" value="Thiopur_S-MeTfrase_Se/Te_detox"/>
</dbReference>
<accession>A0ABP8HR49</accession>
<organism evidence="10 11">
    <name type="scientific">Kangiella taiwanensis</name>
    <dbReference type="NCBI Taxonomy" id="1079179"/>
    <lineage>
        <taxon>Bacteria</taxon>
        <taxon>Pseudomonadati</taxon>
        <taxon>Pseudomonadota</taxon>
        <taxon>Gammaproteobacteria</taxon>
        <taxon>Kangiellales</taxon>
        <taxon>Kangiellaceae</taxon>
        <taxon>Kangiella</taxon>
    </lineage>
</organism>
<dbReference type="PROSITE" id="PS51585">
    <property type="entry name" value="SAM_MT_TPMT"/>
    <property type="match status" value="1"/>
</dbReference>
<feature type="binding site" evidence="9">
    <location>
        <position position="65"/>
    </location>
    <ligand>
        <name>S-adenosyl-L-methionine</name>
        <dbReference type="ChEBI" id="CHEBI:59789"/>
    </ligand>
</feature>
<protein>
    <recommendedName>
        <fullName evidence="4 9">Thiopurine S-methyltransferase</fullName>
        <ecNumber evidence="4 9">2.1.1.67</ecNumber>
    </recommendedName>
    <alternativeName>
        <fullName evidence="9">Thiopurine methyltransferase</fullName>
    </alternativeName>
</protein>
<dbReference type="SUPFAM" id="SSF53335">
    <property type="entry name" value="S-adenosyl-L-methionine-dependent methyltransferases"/>
    <property type="match status" value="1"/>
</dbReference>
<dbReference type="HAMAP" id="MF_00812">
    <property type="entry name" value="Thiopur_methtran"/>
    <property type="match status" value="1"/>
</dbReference>
<dbReference type="EMBL" id="BAABFU010000001">
    <property type="protein sequence ID" value="GAA4343037.1"/>
    <property type="molecule type" value="Genomic_DNA"/>
</dbReference>
<keyword evidence="6 9" id="KW-0489">Methyltransferase</keyword>
<dbReference type="PANTHER" id="PTHR10259:SF11">
    <property type="entry name" value="THIOPURINE S-METHYLTRANSFERASE"/>
    <property type="match status" value="1"/>
</dbReference>
<gene>
    <name evidence="9" type="primary">tpm</name>
    <name evidence="10" type="ORF">GCM10023150_01340</name>
</gene>
<dbReference type="Gene3D" id="3.40.50.150">
    <property type="entry name" value="Vaccinia Virus protein VP39"/>
    <property type="match status" value="1"/>
</dbReference>
<evidence type="ECO:0000256" key="3">
    <source>
        <dbReference type="ARBA" id="ARBA00008145"/>
    </source>
</evidence>
<evidence type="ECO:0000256" key="9">
    <source>
        <dbReference type="HAMAP-Rule" id="MF_00812"/>
    </source>
</evidence>
<dbReference type="InterPro" id="IPR025835">
    <property type="entry name" value="Thiopurine_S-MeTrfase"/>
</dbReference>
<comment type="similarity">
    <text evidence="3 9">Belongs to the class I-like SAM-binding methyltransferase superfamily. TPMT family.</text>
</comment>
<feature type="binding site" evidence="9">
    <location>
        <position position="122"/>
    </location>
    <ligand>
        <name>S-adenosyl-L-methionine</name>
        <dbReference type="ChEBI" id="CHEBI:59789"/>
    </ligand>
</feature>
<proteinExistence type="inferred from homology"/>
<keyword evidence="11" id="KW-1185">Reference proteome</keyword>
<reference evidence="11" key="1">
    <citation type="journal article" date="2019" name="Int. J. Syst. Evol. Microbiol.">
        <title>The Global Catalogue of Microorganisms (GCM) 10K type strain sequencing project: providing services to taxonomists for standard genome sequencing and annotation.</title>
        <authorList>
            <consortium name="The Broad Institute Genomics Platform"/>
            <consortium name="The Broad Institute Genome Sequencing Center for Infectious Disease"/>
            <person name="Wu L."/>
            <person name="Ma J."/>
        </authorList>
    </citation>
    <scope>NUCLEOTIDE SEQUENCE [LARGE SCALE GENOMIC DNA]</scope>
    <source>
        <strain evidence="11">JCM 17727</strain>
    </source>
</reference>
<dbReference type="InterPro" id="IPR029063">
    <property type="entry name" value="SAM-dependent_MTases_sf"/>
</dbReference>
<evidence type="ECO:0000313" key="10">
    <source>
        <dbReference type="EMBL" id="GAA4343037.1"/>
    </source>
</evidence>